<evidence type="ECO:0000313" key="7">
    <source>
        <dbReference type="Proteomes" id="UP001597262"/>
    </source>
</evidence>
<feature type="domain" description="Putative zinc-finger" evidence="5">
    <location>
        <begin position="3"/>
        <end position="37"/>
    </location>
</feature>
<evidence type="ECO:0000313" key="6">
    <source>
        <dbReference type="EMBL" id="MFD1177737.1"/>
    </source>
</evidence>
<organism evidence="6 7">
    <name type="scientific">Paenibacillus puldeungensis</name>
    <dbReference type="NCBI Taxonomy" id="696536"/>
    <lineage>
        <taxon>Bacteria</taxon>
        <taxon>Bacillati</taxon>
        <taxon>Bacillota</taxon>
        <taxon>Bacilli</taxon>
        <taxon>Bacillales</taxon>
        <taxon>Paenibacillaceae</taxon>
        <taxon>Paenibacillus</taxon>
    </lineage>
</organism>
<feature type="compositionally biased region" description="Basic and acidic residues" evidence="3">
    <location>
        <begin position="298"/>
        <end position="308"/>
    </location>
</feature>
<dbReference type="InterPro" id="IPR041916">
    <property type="entry name" value="Anti_sigma_zinc_sf"/>
</dbReference>
<comment type="similarity">
    <text evidence="1">Belongs to the zinc-associated anti-sigma factor (ZAS) superfamily. Anti-sigma-W factor family.</text>
</comment>
<dbReference type="Pfam" id="PF13490">
    <property type="entry name" value="zf-HC2"/>
    <property type="match status" value="1"/>
</dbReference>
<sequence>MKCPEAVEWMHRYIDNDLSADESSLLFEHIRQCSECAETFELLNKLSARLEELPKVVPNYSLVDAILPQLDEIDRARREEGSTVEAEVVTMEASDHNALNRRRLRERDAAGASRRSRAYRIGSLGVAAALILGVFIYQYEPRTAPDAEMASKSLDHSQATETYSSLDAPAENKDTTVPKADAGNSSSKDDAAASTLSKKGQTGEVSGGKAPSEHKDSTDYSGSSEMGLPSKANSPATGDAPSVGVPPKSGDSAVKDDRSSDPNNSAAGNAKTDTPVQNFKSSSKSGAGGGGGGGGESKGQDQADRESLNQESSNLDNKMMTFAAPHIQTMWTSPDGAFEAELKEGHLYIYKLQFSDRSLVSDVALAGTWVKGKWSEDSKTFSYETEEDSAPATHTFDVEKADGDNAPTNSAPANQP</sequence>
<protein>
    <recommendedName>
        <fullName evidence="2">Anti-sigma-W factor RsiW</fullName>
    </recommendedName>
</protein>
<feature type="compositionally biased region" description="Polar residues" evidence="3">
    <location>
        <begin position="261"/>
        <end position="279"/>
    </location>
</feature>
<evidence type="ECO:0000256" key="2">
    <source>
        <dbReference type="ARBA" id="ARBA00024438"/>
    </source>
</evidence>
<keyword evidence="4" id="KW-1133">Transmembrane helix</keyword>
<proteinExistence type="inferred from homology"/>
<feature type="compositionally biased region" description="Polar residues" evidence="3">
    <location>
        <begin position="156"/>
        <end position="165"/>
    </location>
</feature>
<dbReference type="RefSeq" id="WP_379320184.1">
    <property type="nucleotide sequence ID" value="NZ_JBHTLM010000011.1"/>
</dbReference>
<feature type="compositionally biased region" description="Polar residues" evidence="3">
    <location>
        <begin position="406"/>
        <end position="416"/>
    </location>
</feature>
<accession>A0ABW3RZR0</accession>
<comment type="caution">
    <text evidence="6">The sequence shown here is derived from an EMBL/GenBank/DDBJ whole genome shotgun (WGS) entry which is preliminary data.</text>
</comment>
<feature type="compositionally biased region" description="Gly residues" evidence="3">
    <location>
        <begin position="286"/>
        <end position="297"/>
    </location>
</feature>
<evidence type="ECO:0000259" key="5">
    <source>
        <dbReference type="Pfam" id="PF13490"/>
    </source>
</evidence>
<name>A0ABW3RZR0_9BACL</name>
<evidence type="ECO:0000256" key="1">
    <source>
        <dbReference type="ARBA" id="ARBA00024353"/>
    </source>
</evidence>
<feature type="transmembrane region" description="Helical" evidence="4">
    <location>
        <begin position="121"/>
        <end position="139"/>
    </location>
</feature>
<feature type="compositionally biased region" description="Polar residues" evidence="3">
    <location>
        <begin position="194"/>
        <end position="204"/>
    </location>
</feature>
<evidence type="ECO:0000256" key="4">
    <source>
        <dbReference type="SAM" id="Phobius"/>
    </source>
</evidence>
<feature type="region of interest" description="Disordered" evidence="3">
    <location>
        <begin position="376"/>
        <end position="416"/>
    </location>
</feature>
<reference evidence="7" key="1">
    <citation type="journal article" date="2019" name="Int. J. Syst. Evol. Microbiol.">
        <title>The Global Catalogue of Microorganisms (GCM) 10K type strain sequencing project: providing services to taxonomists for standard genome sequencing and annotation.</title>
        <authorList>
            <consortium name="The Broad Institute Genomics Platform"/>
            <consortium name="The Broad Institute Genome Sequencing Center for Infectious Disease"/>
            <person name="Wu L."/>
            <person name="Ma J."/>
        </authorList>
    </citation>
    <scope>NUCLEOTIDE SEQUENCE [LARGE SCALE GENOMIC DNA]</scope>
    <source>
        <strain evidence="7">CCUG 59189</strain>
    </source>
</reference>
<feature type="region of interest" description="Disordered" evidence="3">
    <location>
        <begin position="148"/>
        <end position="320"/>
    </location>
</feature>
<evidence type="ECO:0000256" key="3">
    <source>
        <dbReference type="SAM" id="MobiDB-lite"/>
    </source>
</evidence>
<dbReference type="EMBL" id="JBHTLM010000011">
    <property type="protein sequence ID" value="MFD1177737.1"/>
    <property type="molecule type" value="Genomic_DNA"/>
</dbReference>
<keyword evidence="4" id="KW-0812">Transmembrane</keyword>
<keyword evidence="7" id="KW-1185">Reference proteome</keyword>
<keyword evidence="4" id="KW-0472">Membrane</keyword>
<dbReference type="Proteomes" id="UP001597262">
    <property type="component" value="Unassembled WGS sequence"/>
</dbReference>
<dbReference type="InterPro" id="IPR027383">
    <property type="entry name" value="Znf_put"/>
</dbReference>
<gene>
    <name evidence="6" type="ORF">ACFQ3W_15710</name>
</gene>
<dbReference type="Gene3D" id="1.10.10.1320">
    <property type="entry name" value="Anti-sigma factor, zinc-finger domain"/>
    <property type="match status" value="1"/>
</dbReference>